<sequence>MTRFRIDLGYRGTDFHGWARQPGLRTVQGEVEDALALVTGAPVATVVAGRTDAGVHARHQVLHLDLEAPALARLAGRGDREPGAALAARLRGALGRGGARDIAIHSAAQAPPDFDARFAAVWRAYRYRLADAATFRDPLRADSTAEHRGRLDEAAMARAAGELLGLHDFLPFCKPRPEATTVRTLFALEVARDADDALEVRLRADAFCHHMVRALVGGLVRVGSGAWPASRPAELLARAEAGEGKAALGPMSVLPAHGLVLEAIGYPDPQEFAAQARTTRARRPDIGSHQH</sequence>
<dbReference type="RefSeq" id="WP_160953727.1">
    <property type="nucleotide sequence ID" value="NZ_WWEQ01000045.1"/>
</dbReference>
<dbReference type="Pfam" id="PF01416">
    <property type="entry name" value="PseudoU_synth_1"/>
    <property type="match status" value="1"/>
</dbReference>
<feature type="active site" description="Nucleophile" evidence="4 5">
    <location>
        <position position="52"/>
    </location>
</feature>
<dbReference type="InterPro" id="IPR020095">
    <property type="entry name" value="PsdUridine_synth_TruA_C"/>
</dbReference>
<proteinExistence type="inferred from homology"/>
<accession>A0A6N9H8B5</accession>
<name>A0A6N9H8B5_9MICO</name>
<evidence type="ECO:0000313" key="9">
    <source>
        <dbReference type="EMBL" id="MYM20308.1"/>
    </source>
</evidence>
<protein>
    <recommendedName>
        <fullName evidence="4">tRNA pseudouridine synthase A</fullName>
        <ecNumber evidence="4">5.4.99.12</ecNumber>
    </recommendedName>
    <alternativeName>
        <fullName evidence="4">tRNA pseudouridine(38-40) synthase</fullName>
    </alternativeName>
    <alternativeName>
        <fullName evidence="4">tRNA pseudouridylate synthase I</fullName>
    </alternativeName>
    <alternativeName>
        <fullName evidence="4">tRNA-uridine isomerase I</fullName>
    </alternativeName>
</protein>
<evidence type="ECO:0000256" key="5">
    <source>
        <dbReference type="PIRSR" id="PIRSR001430-1"/>
    </source>
</evidence>
<dbReference type="Gene3D" id="3.30.70.660">
    <property type="entry name" value="Pseudouridine synthase I, catalytic domain, C-terminal subdomain"/>
    <property type="match status" value="1"/>
</dbReference>
<dbReference type="EC" id="5.4.99.12" evidence="4"/>
<dbReference type="GO" id="GO:0031119">
    <property type="term" value="P:tRNA pseudouridine synthesis"/>
    <property type="evidence" value="ECO:0007669"/>
    <property type="project" value="UniProtKB-UniRule"/>
</dbReference>
<comment type="caution">
    <text evidence="9">The sequence shown here is derived from an EMBL/GenBank/DDBJ whole genome shotgun (WGS) entry which is preliminary data.</text>
</comment>
<evidence type="ECO:0000256" key="1">
    <source>
        <dbReference type="ARBA" id="ARBA00009375"/>
    </source>
</evidence>
<evidence type="ECO:0000256" key="2">
    <source>
        <dbReference type="ARBA" id="ARBA00022694"/>
    </source>
</evidence>
<comment type="catalytic activity">
    <reaction evidence="4 7">
        <text>uridine(38/39/40) in tRNA = pseudouridine(38/39/40) in tRNA</text>
        <dbReference type="Rhea" id="RHEA:22376"/>
        <dbReference type="Rhea" id="RHEA-COMP:10085"/>
        <dbReference type="Rhea" id="RHEA-COMP:10087"/>
        <dbReference type="ChEBI" id="CHEBI:65314"/>
        <dbReference type="ChEBI" id="CHEBI:65315"/>
        <dbReference type="EC" id="5.4.99.12"/>
    </reaction>
</comment>
<dbReference type="HAMAP" id="MF_00171">
    <property type="entry name" value="TruA"/>
    <property type="match status" value="1"/>
</dbReference>
<evidence type="ECO:0000256" key="6">
    <source>
        <dbReference type="PIRSR" id="PIRSR001430-2"/>
    </source>
</evidence>
<organism evidence="9 10">
    <name type="scientific">Brevibacterium rongguiense</name>
    <dbReference type="NCBI Taxonomy" id="2695267"/>
    <lineage>
        <taxon>Bacteria</taxon>
        <taxon>Bacillati</taxon>
        <taxon>Actinomycetota</taxon>
        <taxon>Actinomycetes</taxon>
        <taxon>Micrococcales</taxon>
        <taxon>Brevibacteriaceae</taxon>
        <taxon>Brevibacterium</taxon>
    </lineage>
</organism>
<feature type="domain" description="Pseudouridine synthase I TruA alpha/beta" evidence="8">
    <location>
        <begin position="159"/>
        <end position="267"/>
    </location>
</feature>
<evidence type="ECO:0000313" key="10">
    <source>
        <dbReference type="Proteomes" id="UP000469215"/>
    </source>
</evidence>
<reference evidence="9 10" key="1">
    <citation type="submission" date="2020-01" db="EMBL/GenBank/DDBJ databases">
        <authorList>
            <person name="Deng T."/>
        </authorList>
    </citation>
    <scope>NUCLEOTIDE SEQUENCE [LARGE SCALE GENOMIC DNA]</scope>
    <source>
        <strain evidence="9 10">5221</strain>
    </source>
</reference>
<dbReference type="PIRSF" id="PIRSF001430">
    <property type="entry name" value="tRNA_psdUrid_synth"/>
    <property type="match status" value="1"/>
</dbReference>
<dbReference type="EMBL" id="WWEQ01000045">
    <property type="protein sequence ID" value="MYM20308.1"/>
    <property type="molecule type" value="Genomic_DNA"/>
</dbReference>
<evidence type="ECO:0000256" key="7">
    <source>
        <dbReference type="RuleBase" id="RU003792"/>
    </source>
</evidence>
<dbReference type="NCBIfam" id="TIGR00071">
    <property type="entry name" value="hisT_truA"/>
    <property type="match status" value="1"/>
</dbReference>
<dbReference type="CDD" id="cd02570">
    <property type="entry name" value="PseudoU_synth_EcTruA"/>
    <property type="match status" value="1"/>
</dbReference>
<evidence type="ECO:0000259" key="8">
    <source>
        <dbReference type="Pfam" id="PF01416"/>
    </source>
</evidence>
<gene>
    <name evidence="4 9" type="primary">truA</name>
    <name evidence="9" type="ORF">GSY69_10115</name>
</gene>
<keyword evidence="3 4" id="KW-0413">Isomerase</keyword>
<dbReference type="InterPro" id="IPR020103">
    <property type="entry name" value="PsdUridine_synth_cat_dom_sf"/>
</dbReference>
<comment type="function">
    <text evidence="4">Formation of pseudouridine at positions 38, 39 and 40 in the anticodon stem and loop of transfer RNAs.</text>
</comment>
<feature type="binding site" evidence="4 6">
    <location>
        <position position="125"/>
    </location>
    <ligand>
        <name>substrate</name>
    </ligand>
</feature>
<dbReference type="InterPro" id="IPR020094">
    <property type="entry name" value="TruA/RsuA/RluB/E/F_N"/>
</dbReference>
<comment type="similarity">
    <text evidence="1 4 7">Belongs to the tRNA pseudouridine synthase TruA family.</text>
</comment>
<dbReference type="InterPro" id="IPR020097">
    <property type="entry name" value="PsdUridine_synth_TruA_a/b_dom"/>
</dbReference>
<dbReference type="AlphaFoldDB" id="A0A6N9H8B5"/>
<dbReference type="PANTHER" id="PTHR11142:SF0">
    <property type="entry name" value="TRNA PSEUDOURIDINE SYNTHASE-LIKE 1"/>
    <property type="match status" value="1"/>
</dbReference>
<dbReference type="GO" id="GO:0160147">
    <property type="term" value="F:tRNA pseudouridine(38-40) synthase activity"/>
    <property type="evidence" value="ECO:0007669"/>
    <property type="project" value="UniProtKB-EC"/>
</dbReference>
<keyword evidence="10" id="KW-1185">Reference proteome</keyword>
<keyword evidence="2 4" id="KW-0819">tRNA processing</keyword>
<dbReference type="Gene3D" id="3.30.70.580">
    <property type="entry name" value="Pseudouridine synthase I, catalytic domain, N-terminal subdomain"/>
    <property type="match status" value="1"/>
</dbReference>
<dbReference type="InterPro" id="IPR001406">
    <property type="entry name" value="PsdUridine_synth_TruA"/>
</dbReference>
<evidence type="ECO:0000256" key="3">
    <source>
        <dbReference type="ARBA" id="ARBA00023235"/>
    </source>
</evidence>
<dbReference type="PANTHER" id="PTHR11142">
    <property type="entry name" value="PSEUDOURIDYLATE SYNTHASE"/>
    <property type="match status" value="1"/>
</dbReference>
<dbReference type="Proteomes" id="UP000469215">
    <property type="component" value="Unassembled WGS sequence"/>
</dbReference>
<dbReference type="GO" id="GO:0003723">
    <property type="term" value="F:RNA binding"/>
    <property type="evidence" value="ECO:0007669"/>
    <property type="project" value="InterPro"/>
</dbReference>
<comment type="caution">
    <text evidence="4">Lacks conserved residue(s) required for the propagation of feature annotation.</text>
</comment>
<dbReference type="SUPFAM" id="SSF55120">
    <property type="entry name" value="Pseudouridine synthase"/>
    <property type="match status" value="1"/>
</dbReference>
<comment type="subunit">
    <text evidence="4">Homodimer.</text>
</comment>
<evidence type="ECO:0000256" key="4">
    <source>
        <dbReference type="HAMAP-Rule" id="MF_00171"/>
    </source>
</evidence>